<gene>
    <name evidence="2" type="ORF">PR003_g4061</name>
</gene>
<evidence type="ECO:0000313" key="3">
    <source>
        <dbReference type="Proteomes" id="UP000434957"/>
    </source>
</evidence>
<dbReference type="EMBL" id="QXFT01000148">
    <property type="protein sequence ID" value="KAE9353085.1"/>
    <property type="molecule type" value="Genomic_DNA"/>
</dbReference>
<name>A0A6A4FX09_9STRA</name>
<feature type="region of interest" description="Disordered" evidence="1">
    <location>
        <begin position="110"/>
        <end position="234"/>
    </location>
</feature>
<reference evidence="2 3" key="1">
    <citation type="submission" date="2018-08" db="EMBL/GenBank/DDBJ databases">
        <title>Genomic investigation of the strawberry pathogen Phytophthora fragariae indicates pathogenicity is determined by transcriptional variation in three key races.</title>
        <authorList>
            <person name="Adams T.M."/>
            <person name="Armitage A.D."/>
            <person name="Sobczyk M.K."/>
            <person name="Bates H.J."/>
            <person name="Dunwell J.M."/>
            <person name="Nellist C.F."/>
            <person name="Harrison R.J."/>
        </authorList>
    </citation>
    <scope>NUCLEOTIDE SEQUENCE [LARGE SCALE GENOMIC DNA]</scope>
    <source>
        <strain evidence="2 3">SCRP333</strain>
    </source>
</reference>
<proteinExistence type="predicted"/>
<feature type="region of interest" description="Disordered" evidence="1">
    <location>
        <begin position="291"/>
        <end position="317"/>
    </location>
</feature>
<feature type="compositionally biased region" description="Low complexity" evidence="1">
    <location>
        <begin position="219"/>
        <end position="232"/>
    </location>
</feature>
<sequence>MLPPVRVTLTSLARLDFEEVELPRSLLEVRLATGVVVRTEKRVVRVHFSYREKKFVDELIVLDLDDKFDMVMGMPWLARHDPVIDWTKRTIVHFGSSCATVSDDPVGAAHVPRGACDPPAEAARRAAASGHRTRTPTTERVVGRKCESNQKTQIRSDSRGSRSVKSDAVVLTISVDTQDQQEEPVTNKDSDSDASAQGADVIGPNVERRSAVRRRGKEGAPALGADAAGSADGCKRPAPEMLACARGKNPPATTRNALRAHVQPGCTKKRYVIKPGLIACARGLNPPAIKRKICPGPDPDKTRRAEPDTGTGDARRDPECLDAYEYWSPVYEDEVGEPSDVGVGVDFASSHELEALRPRPARTEGVGALSAKSKKERFDEQSWDSLKSSPFYEVLREYRDVLPDDIPAELPQDKGVQHEIDLVPGTKYCVTRQ</sequence>
<protein>
    <recommendedName>
        <fullName evidence="4">Reverse transcriptase</fullName>
    </recommendedName>
</protein>
<feature type="compositionally biased region" description="Basic and acidic residues" evidence="1">
    <location>
        <begin position="141"/>
        <end position="160"/>
    </location>
</feature>
<dbReference type="Proteomes" id="UP000434957">
    <property type="component" value="Unassembled WGS sequence"/>
</dbReference>
<organism evidence="2 3">
    <name type="scientific">Phytophthora rubi</name>
    <dbReference type="NCBI Taxonomy" id="129364"/>
    <lineage>
        <taxon>Eukaryota</taxon>
        <taxon>Sar</taxon>
        <taxon>Stramenopiles</taxon>
        <taxon>Oomycota</taxon>
        <taxon>Peronosporomycetes</taxon>
        <taxon>Peronosporales</taxon>
        <taxon>Peronosporaceae</taxon>
        <taxon>Phytophthora</taxon>
    </lineage>
</organism>
<accession>A0A6A4FX09</accession>
<evidence type="ECO:0000256" key="1">
    <source>
        <dbReference type="SAM" id="MobiDB-lite"/>
    </source>
</evidence>
<dbReference type="Gene3D" id="2.40.70.10">
    <property type="entry name" value="Acid Proteases"/>
    <property type="match status" value="1"/>
</dbReference>
<comment type="caution">
    <text evidence="2">The sequence shown here is derived from an EMBL/GenBank/DDBJ whole genome shotgun (WGS) entry which is preliminary data.</text>
</comment>
<evidence type="ECO:0008006" key="4">
    <source>
        <dbReference type="Google" id="ProtNLM"/>
    </source>
</evidence>
<evidence type="ECO:0000313" key="2">
    <source>
        <dbReference type="EMBL" id="KAE9353085.1"/>
    </source>
</evidence>
<dbReference type="CDD" id="cd00303">
    <property type="entry name" value="retropepsin_like"/>
    <property type="match status" value="1"/>
</dbReference>
<feature type="compositionally biased region" description="Basic and acidic residues" evidence="1">
    <location>
        <begin position="298"/>
        <end position="317"/>
    </location>
</feature>
<dbReference type="InterPro" id="IPR021109">
    <property type="entry name" value="Peptidase_aspartic_dom_sf"/>
</dbReference>
<dbReference type="AlphaFoldDB" id="A0A6A4FX09"/>
<dbReference type="Pfam" id="PF08284">
    <property type="entry name" value="RVP_2"/>
    <property type="match status" value="1"/>
</dbReference>
<keyword evidence="3" id="KW-1185">Reference proteome</keyword>